<dbReference type="GO" id="GO:0003676">
    <property type="term" value="F:nucleic acid binding"/>
    <property type="evidence" value="ECO:0007669"/>
    <property type="project" value="InterPro"/>
</dbReference>
<dbReference type="NCBIfam" id="TIGR00237">
    <property type="entry name" value="xseA"/>
    <property type="match status" value="1"/>
</dbReference>
<gene>
    <name evidence="5 9" type="primary">xseA</name>
    <name evidence="9" type="ORF">E6K81_06495</name>
</gene>
<dbReference type="EC" id="3.1.11.6" evidence="5"/>
<evidence type="ECO:0000259" key="8">
    <source>
        <dbReference type="Pfam" id="PF13742"/>
    </source>
</evidence>
<evidence type="ECO:0000256" key="6">
    <source>
        <dbReference type="RuleBase" id="RU004355"/>
    </source>
</evidence>
<feature type="domain" description="Exonuclease VII large subunit C-terminal" evidence="7">
    <location>
        <begin position="128"/>
        <end position="428"/>
    </location>
</feature>
<dbReference type="GO" id="GO:0008855">
    <property type="term" value="F:exodeoxyribonuclease VII activity"/>
    <property type="evidence" value="ECO:0007669"/>
    <property type="project" value="UniProtKB-UniRule"/>
</dbReference>
<dbReference type="GO" id="GO:0005737">
    <property type="term" value="C:cytoplasm"/>
    <property type="evidence" value="ECO:0007669"/>
    <property type="project" value="UniProtKB-SubCell"/>
</dbReference>
<evidence type="ECO:0000256" key="5">
    <source>
        <dbReference type="HAMAP-Rule" id="MF_00378"/>
    </source>
</evidence>
<dbReference type="Proteomes" id="UP000319771">
    <property type="component" value="Unassembled WGS sequence"/>
</dbReference>
<dbReference type="Pfam" id="PF13742">
    <property type="entry name" value="tRNA_anti_2"/>
    <property type="match status" value="1"/>
</dbReference>
<dbReference type="PANTHER" id="PTHR30008">
    <property type="entry name" value="EXODEOXYRIBONUCLEASE 7 LARGE SUBUNIT"/>
    <property type="match status" value="1"/>
</dbReference>
<comment type="caution">
    <text evidence="9">The sequence shown here is derived from an EMBL/GenBank/DDBJ whole genome shotgun (WGS) entry which is preliminary data.</text>
</comment>
<dbReference type="EMBL" id="VBPB01000093">
    <property type="protein sequence ID" value="TMQ72762.1"/>
    <property type="molecule type" value="Genomic_DNA"/>
</dbReference>
<dbReference type="GO" id="GO:0006308">
    <property type="term" value="P:DNA catabolic process"/>
    <property type="evidence" value="ECO:0007669"/>
    <property type="project" value="UniProtKB-UniRule"/>
</dbReference>
<proteinExistence type="inferred from homology"/>
<protein>
    <recommendedName>
        <fullName evidence="5">Exodeoxyribonuclease 7 large subunit</fullName>
        <ecNumber evidence="5">3.1.11.6</ecNumber>
    </recommendedName>
    <alternativeName>
        <fullName evidence="5">Exodeoxyribonuclease VII large subunit</fullName>
        <shortName evidence="5">Exonuclease VII large subunit</shortName>
    </alternativeName>
</protein>
<sequence length="442" mass="48652">MATVPAPETVLSVSALTRLIKETLGDAFPAVWVKGELSGFKRSDRGHLYFSMKEGTNALIDCVMWKTTAARLGFEPRDGTEVEAFGAITVYEPRGRYQLVAETLRPGGLGALLLALEELKRRLQAEGLFDPARKRPLPRYPMRIGLVTSPVGAAVRDLVKVLRARWPSIGIVLAPVRVQGQGAAEEIAAAIAAFNHYLKVDLLIVGRGGGSLEDLWAFNEEIVARAIAASRLPVISAVGHEVDWTLADWTADVRAATPSNAAELAVRDHAEVRRSVAALRERGARALRAGLETRRVRLRLGYWQQRVDDLLERLSLRVRDALAAARDRLAAVGGRYGLREWPRVLALRREEARMAAARLTAAAVDGMHARRLRLTGYEDRLRALAPMRVMERGYCLVRRRDGTLLRVADEVAVGDAITVEFARGQADARVEAVHPEDGHGRE</sequence>
<dbReference type="GO" id="GO:0009318">
    <property type="term" value="C:exodeoxyribonuclease VII complex"/>
    <property type="evidence" value="ECO:0007669"/>
    <property type="project" value="UniProtKB-UniRule"/>
</dbReference>
<dbReference type="Pfam" id="PF02601">
    <property type="entry name" value="Exonuc_VII_L"/>
    <property type="match status" value="1"/>
</dbReference>
<comment type="function">
    <text evidence="5">Bidirectionally degrades single-stranded DNA into large acid-insoluble oligonucleotides, which are then degraded further into small acid-soluble oligonucleotides.</text>
</comment>
<comment type="catalytic activity">
    <reaction evidence="5 6">
        <text>Exonucleolytic cleavage in either 5'- to 3'- or 3'- to 5'-direction to yield nucleoside 5'-phosphates.</text>
        <dbReference type="EC" id="3.1.11.6"/>
    </reaction>
</comment>
<dbReference type="InterPro" id="IPR020579">
    <property type="entry name" value="Exonuc_VII_lsu_C"/>
</dbReference>
<comment type="subcellular location">
    <subcellularLocation>
        <location evidence="5 6">Cytoplasm</location>
    </subcellularLocation>
</comment>
<keyword evidence="4 5" id="KW-0269">Exonuclease</keyword>
<keyword evidence="2 5" id="KW-0540">Nuclease</keyword>
<reference evidence="9 10" key="1">
    <citation type="journal article" date="2019" name="Nat. Microbiol.">
        <title>Mediterranean grassland soil C-N compound turnover is dependent on rainfall and depth, and is mediated by genomically divergent microorganisms.</title>
        <authorList>
            <person name="Diamond S."/>
            <person name="Andeer P.F."/>
            <person name="Li Z."/>
            <person name="Crits-Christoph A."/>
            <person name="Burstein D."/>
            <person name="Anantharaman K."/>
            <person name="Lane K.R."/>
            <person name="Thomas B.C."/>
            <person name="Pan C."/>
            <person name="Northen T.R."/>
            <person name="Banfield J.F."/>
        </authorList>
    </citation>
    <scope>NUCLEOTIDE SEQUENCE [LARGE SCALE GENOMIC DNA]</scope>
    <source>
        <strain evidence="9">WS_11</strain>
    </source>
</reference>
<evidence type="ECO:0000256" key="1">
    <source>
        <dbReference type="ARBA" id="ARBA00022490"/>
    </source>
</evidence>
<accession>A0A538UA24</accession>
<feature type="domain" description="OB-fold nucleic acid binding" evidence="8">
    <location>
        <begin position="11"/>
        <end position="104"/>
    </location>
</feature>
<organism evidence="9 10">
    <name type="scientific">Eiseniibacteriota bacterium</name>
    <dbReference type="NCBI Taxonomy" id="2212470"/>
    <lineage>
        <taxon>Bacteria</taxon>
        <taxon>Candidatus Eiseniibacteriota</taxon>
    </lineage>
</organism>
<name>A0A538UA24_UNCEI</name>
<evidence type="ECO:0000313" key="9">
    <source>
        <dbReference type="EMBL" id="TMQ72762.1"/>
    </source>
</evidence>
<dbReference type="AlphaFoldDB" id="A0A538UA24"/>
<dbReference type="InterPro" id="IPR003753">
    <property type="entry name" value="Exonuc_VII_L"/>
</dbReference>
<evidence type="ECO:0000313" key="10">
    <source>
        <dbReference type="Proteomes" id="UP000319771"/>
    </source>
</evidence>
<keyword evidence="3 5" id="KW-0378">Hydrolase</keyword>
<dbReference type="CDD" id="cd04489">
    <property type="entry name" value="ExoVII_LU_OBF"/>
    <property type="match status" value="1"/>
</dbReference>
<evidence type="ECO:0000256" key="3">
    <source>
        <dbReference type="ARBA" id="ARBA00022801"/>
    </source>
</evidence>
<keyword evidence="1 5" id="KW-0963">Cytoplasm</keyword>
<evidence type="ECO:0000256" key="2">
    <source>
        <dbReference type="ARBA" id="ARBA00022722"/>
    </source>
</evidence>
<comment type="similarity">
    <text evidence="5 6">Belongs to the XseA family.</text>
</comment>
<dbReference type="PANTHER" id="PTHR30008:SF0">
    <property type="entry name" value="EXODEOXYRIBONUCLEASE 7 LARGE SUBUNIT"/>
    <property type="match status" value="1"/>
</dbReference>
<evidence type="ECO:0000259" key="7">
    <source>
        <dbReference type="Pfam" id="PF02601"/>
    </source>
</evidence>
<dbReference type="HAMAP" id="MF_00378">
    <property type="entry name" value="Exonuc_7_L"/>
    <property type="match status" value="1"/>
</dbReference>
<dbReference type="InterPro" id="IPR025824">
    <property type="entry name" value="OB-fold_nuc-bd_dom"/>
</dbReference>
<comment type="subunit">
    <text evidence="5">Heterooligomer composed of large and small subunits.</text>
</comment>
<evidence type="ECO:0000256" key="4">
    <source>
        <dbReference type="ARBA" id="ARBA00022839"/>
    </source>
</evidence>